<comment type="caution">
    <text evidence="2">The sequence shown here is derived from an EMBL/GenBank/DDBJ whole genome shotgun (WGS) entry which is preliminary data.</text>
</comment>
<feature type="compositionally biased region" description="Low complexity" evidence="1">
    <location>
        <begin position="194"/>
        <end position="209"/>
    </location>
</feature>
<evidence type="ECO:0000313" key="3">
    <source>
        <dbReference type="Proteomes" id="UP001163046"/>
    </source>
</evidence>
<dbReference type="Proteomes" id="UP001163046">
    <property type="component" value="Unassembled WGS sequence"/>
</dbReference>
<evidence type="ECO:0000313" key="2">
    <source>
        <dbReference type="EMBL" id="KAJ7360483.1"/>
    </source>
</evidence>
<reference evidence="2" key="1">
    <citation type="submission" date="2023-01" db="EMBL/GenBank/DDBJ databases">
        <title>Genome assembly of the deep-sea coral Lophelia pertusa.</title>
        <authorList>
            <person name="Herrera S."/>
            <person name="Cordes E."/>
        </authorList>
    </citation>
    <scope>NUCLEOTIDE SEQUENCE</scope>
    <source>
        <strain evidence="2">USNM1676648</strain>
        <tissue evidence="2">Polyp</tissue>
    </source>
</reference>
<name>A0A9W9YP42_9CNID</name>
<organism evidence="2 3">
    <name type="scientific">Desmophyllum pertusum</name>
    <dbReference type="NCBI Taxonomy" id="174260"/>
    <lineage>
        <taxon>Eukaryota</taxon>
        <taxon>Metazoa</taxon>
        <taxon>Cnidaria</taxon>
        <taxon>Anthozoa</taxon>
        <taxon>Hexacorallia</taxon>
        <taxon>Scleractinia</taxon>
        <taxon>Caryophylliina</taxon>
        <taxon>Caryophylliidae</taxon>
        <taxon>Desmophyllum</taxon>
    </lineage>
</organism>
<feature type="region of interest" description="Disordered" evidence="1">
    <location>
        <begin position="188"/>
        <end position="209"/>
    </location>
</feature>
<proteinExistence type="predicted"/>
<protein>
    <submittedName>
        <fullName evidence="2">Uncharacterized protein</fullName>
    </submittedName>
</protein>
<evidence type="ECO:0000256" key="1">
    <source>
        <dbReference type="SAM" id="MobiDB-lite"/>
    </source>
</evidence>
<dbReference type="AlphaFoldDB" id="A0A9W9YP42"/>
<dbReference type="EMBL" id="MU827309">
    <property type="protein sequence ID" value="KAJ7360483.1"/>
    <property type="molecule type" value="Genomic_DNA"/>
</dbReference>
<accession>A0A9W9YP42</accession>
<keyword evidence="3" id="KW-1185">Reference proteome</keyword>
<dbReference type="OrthoDB" id="5988265at2759"/>
<sequence length="335" mass="36616">MAPAKVPKLLCPKSVYIHAGLFSVQSSTKDDRCFVHKEGSQCICLHSTCKDARAVYVSSGRSEEFSCQHINSTAESVGAQLVLDLTSEKVSSYPCDSPTRDSLLKLQIPGEFRAVYRVSDRSYVISVTNMVGFCHIKVKSSQQITTYNCGCKGFVSKRKQEKSHVICCHLHVLFCTLELSSTGGSKAGAENVDSSTTSESPSSSTAPSVTSSLIQASSSRVFTMELYSLFKLPYKLGHQLLRLINTKDALTYLGSNEGWPTSFEVVDSHCGVCGSPLGASKAHPGTRGACYIYSNLNVFKEVSINMQECSNSLCKAMHRLMPTEDGIYELFLFQN</sequence>
<gene>
    <name evidence="2" type="ORF">OS493_015584</name>
</gene>